<protein>
    <submittedName>
        <fullName evidence="1">Uncharacterized protein</fullName>
    </submittedName>
</protein>
<dbReference type="HOGENOM" id="CLU_2632290_0_0_11"/>
<dbReference type="KEGG" id="dni:HX89_13975"/>
<accession>A0A075JNW2</accession>
<dbReference type="AlphaFoldDB" id="A0A075JNW2"/>
<evidence type="ECO:0000313" key="2">
    <source>
        <dbReference type="Proteomes" id="UP000027986"/>
    </source>
</evidence>
<dbReference type="eggNOG" id="COG0842">
    <property type="taxonomic scope" value="Bacteria"/>
</dbReference>
<dbReference type="RefSeq" id="WP_038569865.1">
    <property type="nucleotide sequence ID" value="NZ_CP008889.1"/>
</dbReference>
<organism evidence="1 2">
    <name type="scientific">Dermacoccus nishinomiyaensis</name>
    <dbReference type="NCBI Taxonomy" id="1274"/>
    <lineage>
        <taxon>Bacteria</taxon>
        <taxon>Bacillati</taxon>
        <taxon>Actinomycetota</taxon>
        <taxon>Actinomycetes</taxon>
        <taxon>Micrococcales</taxon>
        <taxon>Dermacoccaceae</taxon>
        <taxon>Dermacoccus</taxon>
    </lineage>
</organism>
<keyword evidence="2" id="KW-1185">Reference proteome</keyword>
<name>A0A075JNW2_9MICO</name>
<dbReference type="GeneID" id="41842129"/>
<sequence length="77" mass="8269">MLFISNPISGLATGPQWLPHPWGTIGQFLPVGAAGTALRSVAYFDGRGASQAWIVLLCWAFGGFVLLSLGKWRKTAH</sequence>
<dbReference type="Proteomes" id="UP000027986">
    <property type="component" value="Chromosome"/>
</dbReference>
<proteinExistence type="predicted"/>
<evidence type="ECO:0000313" key="1">
    <source>
        <dbReference type="EMBL" id="AIF41838.1"/>
    </source>
</evidence>
<dbReference type="EMBL" id="CP008889">
    <property type="protein sequence ID" value="AIF41838.1"/>
    <property type="molecule type" value="Genomic_DNA"/>
</dbReference>
<gene>
    <name evidence="1" type="ORF">HX89_13975</name>
</gene>
<reference evidence="1 2" key="1">
    <citation type="submission" date="2014-07" db="EMBL/GenBank/DDBJ databases">
        <title>Genome Sequencing of Dermacoccus nishinomiyaensis.</title>
        <authorList>
            <person name="Hong K.W."/>
            <person name="Chan K.G."/>
        </authorList>
    </citation>
    <scope>NUCLEOTIDE SEQUENCE [LARGE SCALE GENOMIC DNA]</scope>
    <source>
        <strain evidence="1 2">M25</strain>
    </source>
</reference>